<evidence type="ECO:0000313" key="4">
    <source>
        <dbReference type="EMBL" id="MBM9507057.1"/>
    </source>
</evidence>
<dbReference type="PANTHER" id="PTHR43877">
    <property type="entry name" value="AMINOALKYLPHOSPHONATE N-ACETYLTRANSFERASE-RELATED-RELATED"/>
    <property type="match status" value="1"/>
</dbReference>
<dbReference type="RefSeq" id="WP_205358913.1">
    <property type="nucleotide sequence ID" value="NZ_JADKYB010000011.1"/>
</dbReference>
<reference evidence="4 5" key="1">
    <citation type="submission" date="2021-01" db="EMBL/GenBank/DDBJ databases">
        <title>Streptomyces acididurans sp. nov., isolated from a peat swamp forest soil.</title>
        <authorList>
            <person name="Chantavorakit T."/>
            <person name="Duangmal K."/>
        </authorList>
    </citation>
    <scope>NUCLEOTIDE SEQUENCE [LARGE SCALE GENOMIC DNA]</scope>
    <source>
        <strain evidence="4 5">KK5PA1</strain>
    </source>
</reference>
<organism evidence="4 5">
    <name type="scientific">Actinacidiphila acididurans</name>
    <dbReference type="NCBI Taxonomy" id="2784346"/>
    <lineage>
        <taxon>Bacteria</taxon>
        <taxon>Bacillati</taxon>
        <taxon>Actinomycetota</taxon>
        <taxon>Actinomycetes</taxon>
        <taxon>Kitasatosporales</taxon>
        <taxon>Streptomycetaceae</taxon>
        <taxon>Actinacidiphila</taxon>
    </lineage>
</organism>
<evidence type="ECO:0000259" key="3">
    <source>
        <dbReference type="PROSITE" id="PS51186"/>
    </source>
</evidence>
<dbReference type="Gene3D" id="3.40.630.30">
    <property type="match status" value="1"/>
</dbReference>
<dbReference type="Proteomes" id="UP000749040">
    <property type="component" value="Unassembled WGS sequence"/>
</dbReference>
<keyword evidence="2" id="KW-0012">Acyltransferase</keyword>
<keyword evidence="1" id="KW-0808">Transferase</keyword>
<name>A0ABS2TVF4_9ACTN</name>
<dbReference type="CDD" id="cd04301">
    <property type="entry name" value="NAT_SF"/>
    <property type="match status" value="1"/>
</dbReference>
<evidence type="ECO:0000256" key="2">
    <source>
        <dbReference type="ARBA" id="ARBA00023315"/>
    </source>
</evidence>
<dbReference type="PANTHER" id="PTHR43877:SF2">
    <property type="entry name" value="AMINOALKYLPHOSPHONATE N-ACETYLTRANSFERASE-RELATED"/>
    <property type="match status" value="1"/>
</dbReference>
<dbReference type="InterPro" id="IPR016181">
    <property type="entry name" value="Acyl_CoA_acyltransferase"/>
</dbReference>
<dbReference type="PROSITE" id="PS51186">
    <property type="entry name" value="GNAT"/>
    <property type="match status" value="1"/>
</dbReference>
<dbReference type="InterPro" id="IPR000182">
    <property type="entry name" value="GNAT_dom"/>
</dbReference>
<proteinExistence type="predicted"/>
<dbReference type="Pfam" id="PF00583">
    <property type="entry name" value="Acetyltransf_1"/>
    <property type="match status" value="1"/>
</dbReference>
<dbReference type="SUPFAM" id="SSF55729">
    <property type="entry name" value="Acyl-CoA N-acyltransferases (Nat)"/>
    <property type="match status" value="1"/>
</dbReference>
<accession>A0ABS2TVF4</accession>
<sequence>MGPVDIRTTRYDAPDAVRLNDLVQLEYVQRYGDGDLTHMDAAHFEPPHGLYLLIYDTDGTPVASGGWRSRGASPEGFQDGDAEIKRMFVVAQARGQGLARRLLAELEASATAAGRTRMVLETGLKQPEAIGLYESCGYLPVPKFGYYRHDELSVCLGKDLKPAPVADAAGR</sequence>
<feature type="domain" description="N-acetyltransferase" evidence="3">
    <location>
        <begin position="6"/>
        <end position="161"/>
    </location>
</feature>
<evidence type="ECO:0000256" key="1">
    <source>
        <dbReference type="ARBA" id="ARBA00022679"/>
    </source>
</evidence>
<comment type="caution">
    <text evidence="4">The sequence shown here is derived from an EMBL/GenBank/DDBJ whole genome shotgun (WGS) entry which is preliminary data.</text>
</comment>
<gene>
    <name evidence="4" type="ORF">ITX44_21485</name>
</gene>
<dbReference type="EMBL" id="JADKYB010000011">
    <property type="protein sequence ID" value="MBM9507057.1"/>
    <property type="molecule type" value="Genomic_DNA"/>
</dbReference>
<keyword evidence="5" id="KW-1185">Reference proteome</keyword>
<evidence type="ECO:0000313" key="5">
    <source>
        <dbReference type="Proteomes" id="UP000749040"/>
    </source>
</evidence>
<dbReference type="InterPro" id="IPR050832">
    <property type="entry name" value="Bact_Acetyltransf"/>
</dbReference>
<protein>
    <submittedName>
        <fullName evidence="4">GNAT family N-acetyltransferase</fullName>
    </submittedName>
</protein>